<gene>
    <name evidence="2" type="ORF">XH99_31920</name>
</gene>
<keyword evidence="1" id="KW-0812">Transmembrane</keyword>
<proteinExistence type="predicted"/>
<sequence>MTQEAAASANAPTQRQRGDLLGIAYLGTIAIVMLAWIAGLVWGAMAFFNWLVA</sequence>
<dbReference type="AlphaFoldDB" id="A0A4Q0RWE8"/>
<keyword evidence="1" id="KW-0472">Membrane</keyword>
<dbReference type="RefSeq" id="WP_164936569.1">
    <property type="nucleotide sequence ID" value="NZ_LBJC01000033.1"/>
</dbReference>
<accession>A0A4Q0RWE8</accession>
<keyword evidence="2" id="KW-0808">Transferase</keyword>
<comment type="caution">
    <text evidence="2">The sequence shown here is derived from an EMBL/GenBank/DDBJ whole genome shotgun (WGS) entry which is preliminary data.</text>
</comment>
<organism evidence="2 3">
    <name type="scientific">Bradyrhizobium nanningense</name>
    <dbReference type="NCBI Taxonomy" id="1325118"/>
    <lineage>
        <taxon>Bacteria</taxon>
        <taxon>Pseudomonadati</taxon>
        <taxon>Pseudomonadota</taxon>
        <taxon>Alphaproteobacteria</taxon>
        <taxon>Hyphomicrobiales</taxon>
        <taxon>Nitrobacteraceae</taxon>
        <taxon>Bradyrhizobium</taxon>
    </lineage>
</organism>
<keyword evidence="1" id="KW-1133">Transmembrane helix</keyword>
<reference evidence="2 3" key="1">
    <citation type="submission" date="2015-04" db="EMBL/GenBank/DDBJ databases">
        <title>Comparative genomics of rhizobia nodulating Arachis hypogaea in China.</title>
        <authorList>
            <person name="Li Y."/>
        </authorList>
    </citation>
    <scope>NUCLEOTIDE SEQUENCE [LARGE SCALE GENOMIC DNA]</scope>
    <source>
        <strain evidence="2 3">CCBAU 51757</strain>
    </source>
</reference>
<dbReference type="GO" id="GO:0016740">
    <property type="term" value="F:transferase activity"/>
    <property type="evidence" value="ECO:0007669"/>
    <property type="project" value="UniProtKB-KW"/>
</dbReference>
<evidence type="ECO:0000313" key="2">
    <source>
        <dbReference type="EMBL" id="RXH23474.1"/>
    </source>
</evidence>
<dbReference type="EMBL" id="LBJQ01000091">
    <property type="protein sequence ID" value="RXH23474.1"/>
    <property type="molecule type" value="Genomic_DNA"/>
</dbReference>
<evidence type="ECO:0000256" key="1">
    <source>
        <dbReference type="SAM" id="Phobius"/>
    </source>
</evidence>
<keyword evidence="3" id="KW-1185">Reference proteome</keyword>
<protein>
    <submittedName>
        <fullName evidence="2">Serine acetyltransferase</fullName>
    </submittedName>
</protein>
<name>A0A4Q0RWE8_9BRAD</name>
<dbReference type="Proteomes" id="UP000289546">
    <property type="component" value="Unassembled WGS sequence"/>
</dbReference>
<evidence type="ECO:0000313" key="3">
    <source>
        <dbReference type="Proteomes" id="UP000289546"/>
    </source>
</evidence>
<feature type="transmembrane region" description="Helical" evidence="1">
    <location>
        <begin position="20"/>
        <end position="48"/>
    </location>
</feature>